<feature type="transmembrane region" description="Helical" evidence="1">
    <location>
        <begin position="334"/>
        <end position="352"/>
    </location>
</feature>
<keyword evidence="3" id="KW-1185">Reference proteome</keyword>
<evidence type="ECO:0000313" key="2">
    <source>
        <dbReference type="EMBL" id="KPC52268.1"/>
    </source>
</evidence>
<dbReference type="STRING" id="857265.WG78_14450"/>
<dbReference type="AlphaFoldDB" id="A0A0N0XK22"/>
<evidence type="ECO:0000313" key="3">
    <source>
        <dbReference type="Proteomes" id="UP000037939"/>
    </source>
</evidence>
<proteinExistence type="predicted"/>
<reference evidence="2 3" key="1">
    <citation type="submission" date="2015-07" db="EMBL/GenBank/DDBJ databases">
        <title>Draft genome sequence of the Amantichitinum ursilacus IGB-41, a new chitin-degrading bacterium.</title>
        <authorList>
            <person name="Kirstahler P."/>
            <person name="Guenther M."/>
            <person name="Grumaz C."/>
            <person name="Rupp S."/>
            <person name="Zibek S."/>
            <person name="Sohn K."/>
        </authorList>
    </citation>
    <scope>NUCLEOTIDE SEQUENCE [LARGE SCALE GENOMIC DNA]</scope>
    <source>
        <strain evidence="2 3">IGB-41</strain>
    </source>
</reference>
<feature type="transmembrane region" description="Helical" evidence="1">
    <location>
        <begin position="406"/>
        <end position="430"/>
    </location>
</feature>
<feature type="transmembrane region" description="Helical" evidence="1">
    <location>
        <begin position="219"/>
        <end position="241"/>
    </location>
</feature>
<dbReference type="OrthoDB" id="8769293at2"/>
<comment type="caution">
    <text evidence="2">The sequence shown here is derived from an EMBL/GenBank/DDBJ whole genome shotgun (WGS) entry which is preliminary data.</text>
</comment>
<dbReference type="EMBL" id="LAQT01000010">
    <property type="protein sequence ID" value="KPC52268.1"/>
    <property type="molecule type" value="Genomic_DNA"/>
</dbReference>
<sequence length="648" mass="72616">MSSVLPHDSMTAPAWRTRFIAFITQNPKTTACFLLLSWILCHPWFGFWHDGLLYLGQALHQLYPQNYAHEMYFMHGSQDDYTLFTRVFAALIHLIGASPAGQILMLIANAMWFSLIYLIFNRMLADSRLAVVACLAAMILPAFYGGQNIFWFNEPFLTSRSYSELAALAGIYCLLGRRTFSALGWMLFATLLHPLMGLGGLLVWYVHLILRPTFIHARTWAISAAVLLLIAVAVMAFKHVGPFARLTLTYDQPWWTLVLGFNADVLLRIWSTDDWMLKGGPLILYVLYLRLAGPGRNRTLLHALVITAVLVALVSAMGGDWLRNVLVLSVQSWRAFWLFQAILPGFTLAWLMGHSRQLPLPAKWAATLAVLATLMRHYDVCLAFAALGLALTFVRDIPVRPQLARILNIALGLIVLMAVITSTLEASVFISIQFTNTRLQLLDAHMVAAAIFIVLIALCAWVSRPAFTYGLLLVFAVSTLATWDRRSPQEALFESAAATNPFSPLIPPQDIVLWNQFKPMPWLVLNRSTYANPMQGSAVLFNRDFAADFITRMTVLFRHYETKQCDRKLWATSGCDDSARTITPALCHVDHRINWIVSGFKAPYPVAAHWDIKTADFPNGLNLYSCKTWLALPYAPPAQAPAPAKASQ</sequence>
<organism evidence="2 3">
    <name type="scientific">Amantichitinum ursilacus</name>
    <dbReference type="NCBI Taxonomy" id="857265"/>
    <lineage>
        <taxon>Bacteria</taxon>
        <taxon>Pseudomonadati</taxon>
        <taxon>Pseudomonadota</taxon>
        <taxon>Betaproteobacteria</taxon>
        <taxon>Neisseriales</taxon>
        <taxon>Chitinibacteraceae</taxon>
        <taxon>Amantichitinum</taxon>
    </lineage>
</organism>
<dbReference type="RefSeq" id="WP_152969211.1">
    <property type="nucleotide sequence ID" value="NZ_LAQT01000010.1"/>
</dbReference>
<dbReference type="Proteomes" id="UP000037939">
    <property type="component" value="Unassembled WGS sequence"/>
</dbReference>
<evidence type="ECO:0000256" key="1">
    <source>
        <dbReference type="SAM" id="Phobius"/>
    </source>
</evidence>
<feature type="transmembrane region" description="Helical" evidence="1">
    <location>
        <begin position="466"/>
        <end position="483"/>
    </location>
</feature>
<name>A0A0N0XK22_9NEIS</name>
<accession>A0A0N0XK22</accession>
<feature type="transmembrane region" description="Helical" evidence="1">
    <location>
        <begin position="103"/>
        <end position="120"/>
    </location>
</feature>
<feature type="transmembrane region" description="Helical" evidence="1">
    <location>
        <begin position="182"/>
        <end position="207"/>
    </location>
</feature>
<feature type="transmembrane region" description="Helical" evidence="1">
    <location>
        <begin position="442"/>
        <end position="460"/>
    </location>
</feature>
<feature type="transmembrane region" description="Helical" evidence="1">
    <location>
        <begin position="127"/>
        <end position="144"/>
    </location>
</feature>
<keyword evidence="1" id="KW-0472">Membrane</keyword>
<protein>
    <submittedName>
        <fullName evidence="2">Uncharacterized protein</fullName>
    </submittedName>
</protein>
<feature type="transmembrane region" description="Helical" evidence="1">
    <location>
        <begin position="300"/>
        <end position="322"/>
    </location>
</feature>
<keyword evidence="1" id="KW-1133">Transmembrane helix</keyword>
<feature type="transmembrane region" description="Helical" evidence="1">
    <location>
        <begin position="364"/>
        <end position="394"/>
    </location>
</feature>
<keyword evidence="1" id="KW-0812">Transmembrane</keyword>
<gene>
    <name evidence="2" type="ORF">WG78_14450</name>
</gene>